<dbReference type="GO" id="GO:0008941">
    <property type="term" value="F:nitric oxide dioxygenase NAD(P)H activity"/>
    <property type="evidence" value="ECO:0007669"/>
    <property type="project" value="TreeGrafter"/>
</dbReference>
<dbReference type="AlphaFoldDB" id="G3AFJ2"/>
<protein>
    <recommendedName>
        <fullName evidence="2">Globin domain-containing protein</fullName>
    </recommendedName>
</protein>
<name>G3AFJ2_SPAPN</name>
<keyword evidence="4" id="KW-1185">Reference proteome</keyword>
<dbReference type="HOGENOM" id="CLU_1016224_0_0_1"/>
<feature type="region of interest" description="Disordered" evidence="1">
    <location>
        <begin position="254"/>
        <end position="342"/>
    </location>
</feature>
<feature type="domain" description="Globin" evidence="2">
    <location>
        <begin position="76"/>
        <end position="206"/>
    </location>
</feature>
<feature type="compositionally biased region" description="Pro residues" evidence="1">
    <location>
        <begin position="263"/>
        <end position="278"/>
    </location>
</feature>
<dbReference type="GO" id="GO:0020037">
    <property type="term" value="F:heme binding"/>
    <property type="evidence" value="ECO:0007669"/>
    <property type="project" value="InterPro"/>
</dbReference>
<dbReference type="InParanoid" id="G3AFJ2"/>
<dbReference type="GO" id="GO:0019825">
    <property type="term" value="F:oxygen binding"/>
    <property type="evidence" value="ECO:0007669"/>
    <property type="project" value="InterPro"/>
</dbReference>
<dbReference type="GO" id="GO:0071500">
    <property type="term" value="P:cellular response to nitrosative stress"/>
    <property type="evidence" value="ECO:0007669"/>
    <property type="project" value="TreeGrafter"/>
</dbReference>
<dbReference type="InterPro" id="IPR009050">
    <property type="entry name" value="Globin-like_sf"/>
</dbReference>
<dbReference type="eggNOG" id="KOG3378">
    <property type="taxonomic scope" value="Eukaryota"/>
</dbReference>
<dbReference type="Proteomes" id="UP000000709">
    <property type="component" value="Unassembled WGS sequence"/>
</dbReference>
<reference evidence="3 4" key="1">
    <citation type="journal article" date="2011" name="Proc. Natl. Acad. Sci. U.S.A.">
        <title>Comparative genomics of xylose-fermenting fungi for enhanced biofuel production.</title>
        <authorList>
            <person name="Wohlbach D.J."/>
            <person name="Kuo A."/>
            <person name="Sato T.K."/>
            <person name="Potts K.M."/>
            <person name="Salamov A.A."/>
            <person name="LaButti K.M."/>
            <person name="Sun H."/>
            <person name="Clum A."/>
            <person name="Pangilinan J.L."/>
            <person name="Lindquist E.A."/>
            <person name="Lucas S."/>
            <person name="Lapidus A."/>
            <person name="Jin M."/>
            <person name="Gunawan C."/>
            <person name="Balan V."/>
            <person name="Dale B.E."/>
            <person name="Jeffries T.W."/>
            <person name="Zinkel R."/>
            <person name="Barry K.W."/>
            <person name="Grigoriev I.V."/>
            <person name="Gasch A.P."/>
        </authorList>
    </citation>
    <scope>NUCLEOTIDE SEQUENCE [LARGE SCALE GENOMIC DNA]</scope>
    <source>
        <strain evidence="4">NRRL Y-27907 / 11-Y1</strain>
    </source>
</reference>
<dbReference type="GO" id="GO:0046210">
    <property type="term" value="P:nitric oxide catabolic process"/>
    <property type="evidence" value="ECO:0007669"/>
    <property type="project" value="TreeGrafter"/>
</dbReference>
<proteinExistence type="predicted"/>
<accession>G3AFJ2</accession>
<dbReference type="PANTHER" id="PTHR43396">
    <property type="entry name" value="FLAVOHEMOPROTEIN"/>
    <property type="match status" value="1"/>
</dbReference>
<dbReference type="OrthoDB" id="436496at2759"/>
<organism evidence="4">
    <name type="scientific">Spathaspora passalidarum (strain NRRL Y-27907 / 11-Y1)</name>
    <dbReference type="NCBI Taxonomy" id="619300"/>
    <lineage>
        <taxon>Eukaryota</taxon>
        <taxon>Fungi</taxon>
        <taxon>Dikarya</taxon>
        <taxon>Ascomycota</taxon>
        <taxon>Saccharomycotina</taxon>
        <taxon>Pichiomycetes</taxon>
        <taxon>Debaryomycetaceae</taxon>
        <taxon>Spathaspora</taxon>
    </lineage>
</organism>
<dbReference type="SUPFAM" id="SSF46458">
    <property type="entry name" value="Globin-like"/>
    <property type="match status" value="1"/>
</dbReference>
<dbReference type="InterPro" id="IPR000971">
    <property type="entry name" value="Globin"/>
</dbReference>
<evidence type="ECO:0000256" key="1">
    <source>
        <dbReference type="SAM" id="MobiDB-lite"/>
    </source>
</evidence>
<sequence length="342" mass="38627">MVTEKLLKSPSDQLKVSLNLSKLEIDLIRFSWNQMLMEDTLACNQSFLGSPSPKIPGGYCEEDKPPIETPDINRRVSSSNEILQAKSLAAATSLFCYQFYENLLSCERNLEIMFPSLRHQTTSFAAVLSIVVMQLDELTRLEDYLWKLGKRHSRILSIEPTHFEIMGEALIQTFHERFGTTFNQELEAAWIKLYLYLANSILQFGIDPVIECKGPICNYRVYTQPGVNPSLGLEPPANAQNNISWNSYNPLSPSSIPPSIKTPRPPPPPLPPISPIPSPALDLRDQESISSEQNSSSSHISDNQDQKSFASRGSSQRRHRTKAISQYHPSVAAMARYKYRKR</sequence>
<dbReference type="Gene3D" id="1.10.490.10">
    <property type="entry name" value="Globins"/>
    <property type="match status" value="1"/>
</dbReference>
<dbReference type="CDD" id="cd01040">
    <property type="entry name" value="Mb-like"/>
    <property type="match status" value="1"/>
</dbReference>
<dbReference type="KEGG" id="spaa:SPAPADRAFT_64182"/>
<dbReference type="Pfam" id="PF00042">
    <property type="entry name" value="Globin"/>
    <property type="match status" value="1"/>
</dbReference>
<dbReference type="InterPro" id="IPR012292">
    <property type="entry name" value="Globin/Proto"/>
</dbReference>
<dbReference type="EMBL" id="GL996499">
    <property type="protein sequence ID" value="EGW34981.1"/>
    <property type="molecule type" value="Genomic_DNA"/>
</dbReference>
<feature type="compositionally biased region" description="Low complexity" evidence="1">
    <location>
        <begin position="288"/>
        <end position="303"/>
    </location>
</feature>
<gene>
    <name evidence="3" type="ORF">SPAPADRAFT_64182</name>
</gene>
<dbReference type="GO" id="GO:0071949">
    <property type="term" value="F:FAD binding"/>
    <property type="evidence" value="ECO:0007669"/>
    <property type="project" value="TreeGrafter"/>
</dbReference>
<evidence type="ECO:0000313" key="3">
    <source>
        <dbReference type="EMBL" id="EGW34981.1"/>
    </source>
</evidence>
<evidence type="ECO:0000259" key="2">
    <source>
        <dbReference type="PROSITE" id="PS01033"/>
    </source>
</evidence>
<dbReference type="PROSITE" id="PS01033">
    <property type="entry name" value="GLOBIN"/>
    <property type="match status" value="1"/>
</dbReference>
<dbReference type="InterPro" id="IPR044399">
    <property type="entry name" value="Mb-like_M"/>
</dbReference>
<dbReference type="GeneID" id="18874961"/>
<evidence type="ECO:0000313" key="4">
    <source>
        <dbReference type="Proteomes" id="UP000000709"/>
    </source>
</evidence>
<dbReference type="PANTHER" id="PTHR43396:SF6">
    <property type="entry name" value="ABL201WP"/>
    <property type="match status" value="1"/>
</dbReference>
<dbReference type="RefSeq" id="XP_007372393.1">
    <property type="nucleotide sequence ID" value="XM_007372331.1"/>
</dbReference>